<protein>
    <submittedName>
        <fullName evidence="2">Glycosyl transferase, family 2</fullName>
    </submittedName>
</protein>
<dbReference type="GO" id="GO:0016740">
    <property type="term" value="F:transferase activity"/>
    <property type="evidence" value="ECO:0007669"/>
    <property type="project" value="UniProtKB-KW"/>
</dbReference>
<dbReference type="Pfam" id="PF00535">
    <property type="entry name" value="Glycos_transf_2"/>
    <property type="match status" value="1"/>
</dbReference>
<dbReference type="InterPro" id="IPR050834">
    <property type="entry name" value="Glycosyltransf_2"/>
</dbReference>
<evidence type="ECO:0000313" key="2">
    <source>
        <dbReference type="EMBL" id="GAL91147.1"/>
    </source>
</evidence>
<sequence length="313" mass="35534">MPVLISVVIPTYNREAILKKCLLALENQRLTDNKVENYEIVLVDDGSTDGTIAWLETQKANLPHLQLWQQDHGGPAIARNLGVEKARGDTIIFIDSDLVVTENFLQAHADALTAGAASLGSERLFTYGSVINTCNFEHPSSEPYKITDFSAAYFATGNVAIAKKWLLAAGLFDTQFQLYGWEDLELGVRLKQLGLKLIKCPEAVGYHWHPPFNLAQIPNLIDKEIQRGRMGVLFYQKHPSWEVRMMIQMTWIHRLLWGLLSLGGTLNERSLSPLLQWLIDQGKPQLALEIARIFLNWYNVRGVYQAYREMQLQ</sequence>
<dbReference type="SUPFAM" id="SSF53448">
    <property type="entry name" value="Nucleotide-diphospho-sugar transferases"/>
    <property type="match status" value="1"/>
</dbReference>
<gene>
    <name evidence="2" type="ORF">N44_00002</name>
</gene>
<evidence type="ECO:0000259" key="1">
    <source>
        <dbReference type="Pfam" id="PF00535"/>
    </source>
</evidence>
<organism evidence="2 3">
    <name type="scientific">Microcystis aeruginosa NIES-44</name>
    <dbReference type="NCBI Taxonomy" id="449439"/>
    <lineage>
        <taxon>Bacteria</taxon>
        <taxon>Bacillati</taxon>
        <taxon>Cyanobacteriota</taxon>
        <taxon>Cyanophyceae</taxon>
        <taxon>Oscillatoriophycideae</taxon>
        <taxon>Chroococcales</taxon>
        <taxon>Microcystaceae</taxon>
        <taxon>Microcystis</taxon>
    </lineage>
</organism>
<dbReference type="Gene3D" id="3.90.550.10">
    <property type="entry name" value="Spore Coat Polysaccharide Biosynthesis Protein SpsA, Chain A"/>
    <property type="match status" value="1"/>
</dbReference>
<dbReference type="PANTHER" id="PTHR43685:SF3">
    <property type="entry name" value="SLR2126 PROTEIN"/>
    <property type="match status" value="1"/>
</dbReference>
<comment type="caution">
    <text evidence="2">The sequence shown here is derived from an EMBL/GenBank/DDBJ whole genome shotgun (WGS) entry which is preliminary data.</text>
</comment>
<feature type="domain" description="Glycosyltransferase 2-like" evidence="1">
    <location>
        <begin position="6"/>
        <end position="116"/>
    </location>
</feature>
<evidence type="ECO:0000313" key="3">
    <source>
        <dbReference type="Proteomes" id="UP000030321"/>
    </source>
</evidence>
<proteinExistence type="predicted"/>
<keyword evidence="2" id="KW-0808">Transferase</keyword>
<accession>A0A0A1VNJ3</accession>
<dbReference type="RefSeq" id="WP_045355998.1">
    <property type="nucleotide sequence ID" value="NZ_BBPA01000001.1"/>
</dbReference>
<dbReference type="EMBL" id="BBPA01000001">
    <property type="protein sequence ID" value="GAL91147.1"/>
    <property type="molecule type" value="Genomic_DNA"/>
</dbReference>
<reference evidence="3" key="1">
    <citation type="journal article" date="2015" name="Genome">
        <title>Whole Genome Sequence of the Non-Microcystin-Producing Microcystis aeruginosa Strain NIES-44.</title>
        <authorList>
            <person name="Okano K."/>
            <person name="Miyata N."/>
            <person name="Ozaki Y."/>
        </authorList>
    </citation>
    <scope>NUCLEOTIDE SEQUENCE [LARGE SCALE GENOMIC DNA]</scope>
    <source>
        <strain evidence="3">NIES-44</strain>
    </source>
</reference>
<dbReference type="InterPro" id="IPR029044">
    <property type="entry name" value="Nucleotide-diphossugar_trans"/>
</dbReference>
<dbReference type="AlphaFoldDB" id="A0A0A1VNJ3"/>
<dbReference type="InterPro" id="IPR001173">
    <property type="entry name" value="Glyco_trans_2-like"/>
</dbReference>
<name>A0A0A1VNJ3_MICAE</name>
<dbReference type="Proteomes" id="UP000030321">
    <property type="component" value="Unassembled WGS sequence"/>
</dbReference>
<dbReference type="PANTHER" id="PTHR43685">
    <property type="entry name" value="GLYCOSYLTRANSFERASE"/>
    <property type="match status" value="1"/>
</dbReference>